<reference evidence="4" key="1">
    <citation type="journal article" date="2019" name="Int. J. Syst. Evol. Microbiol.">
        <title>The Global Catalogue of Microorganisms (GCM) 10K type strain sequencing project: providing services to taxonomists for standard genome sequencing and annotation.</title>
        <authorList>
            <consortium name="The Broad Institute Genomics Platform"/>
            <consortium name="The Broad Institute Genome Sequencing Center for Infectious Disease"/>
            <person name="Wu L."/>
            <person name="Ma J."/>
        </authorList>
    </citation>
    <scope>NUCLEOTIDE SEQUENCE [LARGE SCALE GENOMIC DNA]</scope>
    <source>
        <strain evidence="4">CGMCC 4.1622</strain>
    </source>
</reference>
<evidence type="ECO:0000259" key="2">
    <source>
        <dbReference type="SMART" id="SM00458"/>
    </source>
</evidence>
<dbReference type="EMBL" id="JBHSOC010000001">
    <property type="protein sequence ID" value="MFC5639832.1"/>
    <property type="molecule type" value="Genomic_DNA"/>
</dbReference>
<feature type="domain" description="Ricin B lectin" evidence="2">
    <location>
        <begin position="393"/>
        <end position="525"/>
    </location>
</feature>
<dbReference type="InterPro" id="IPR035992">
    <property type="entry name" value="Ricin_B-like_lectins"/>
</dbReference>
<dbReference type="PROSITE" id="PS50231">
    <property type="entry name" value="RICIN_B_LECTIN"/>
    <property type="match status" value="1"/>
</dbReference>
<dbReference type="SMART" id="SM00458">
    <property type="entry name" value="RICIN"/>
    <property type="match status" value="1"/>
</dbReference>
<dbReference type="Pfam" id="PF14200">
    <property type="entry name" value="RicinB_lectin_2"/>
    <property type="match status" value="1"/>
</dbReference>
<sequence length="525" mass="54157">MKRTTIRGAAVLGAATALLVGVTASATAAGGGDGAAKAAHRSAAPGHRAGVMPTVGQAAEARAAHTAAAPLAAPAIGKNTLAYNGGIDGAGVMSGAKTKVYLVFYGNQWGDRTTDAHGNAAFSEDPYGVAGVAQQMFKGIGTNGERWSADLTQWCDGPNVAQGALACPANLPASQFIPYQAGGVLAGVWYDDADAEPDDINGHGLALEANRAAGHFGNKTAASNRNAYYVIMSPQGTNPDNYAGRYCAWHDWNNAGNLSGGAAPSAFGNNIAFSNQPYNVERDDCGKSFVNGGEAGNTDGYTMTLGHEWHEMMSDPYPNTGWANPGTNGGGWGQENSDECAWIAPGEAGGADNVSFGSFGTFAQQASWSNDTNSCALSHPIVNHGGGGKLNGTHRLTVSGGFALDDPNASTSPTQLITWAKNGRSNQNWVFTQQPDGSYSIANAASKLCVDDGGWTDPNPGGVVLQDRCTNTVSQHWMVTKLPSGAYTIANVHSGLLITTEHAGNGSEVTQEANTNSALQQWTIS</sequence>
<protein>
    <submittedName>
        <fullName evidence="3">RICIN domain-containing protein</fullName>
    </submittedName>
</protein>
<dbReference type="Proteomes" id="UP001596066">
    <property type="component" value="Unassembled WGS sequence"/>
</dbReference>
<keyword evidence="4" id="KW-1185">Reference proteome</keyword>
<feature type="chain" id="PRO_5045338533" evidence="1">
    <location>
        <begin position="29"/>
        <end position="525"/>
    </location>
</feature>
<evidence type="ECO:0000256" key="1">
    <source>
        <dbReference type="SAM" id="SignalP"/>
    </source>
</evidence>
<dbReference type="RefSeq" id="WP_346140978.1">
    <property type="nucleotide sequence ID" value="NZ_BAAAUA010000002.1"/>
</dbReference>
<evidence type="ECO:0000313" key="4">
    <source>
        <dbReference type="Proteomes" id="UP001596066"/>
    </source>
</evidence>
<comment type="caution">
    <text evidence="3">The sequence shown here is derived from an EMBL/GenBank/DDBJ whole genome shotgun (WGS) entry which is preliminary data.</text>
</comment>
<keyword evidence="1" id="KW-0732">Signal</keyword>
<dbReference type="SUPFAM" id="SSF50370">
    <property type="entry name" value="Ricin B-like lectins"/>
    <property type="match status" value="1"/>
</dbReference>
<accession>A0ABW0V2K3</accession>
<dbReference type="InterPro" id="IPR000772">
    <property type="entry name" value="Ricin_B_lectin"/>
</dbReference>
<feature type="signal peptide" evidence="1">
    <location>
        <begin position="1"/>
        <end position="28"/>
    </location>
</feature>
<proteinExistence type="predicted"/>
<gene>
    <name evidence="3" type="ORF">ACFPZF_00465</name>
</gene>
<dbReference type="CDD" id="cd00161">
    <property type="entry name" value="beta-trefoil_Ricin-like"/>
    <property type="match status" value="1"/>
</dbReference>
<organism evidence="3 4">
    <name type="scientific">Kitasatospora cinereorecta</name>
    <dbReference type="NCBI Taxonomy" id="285560"/>
    <lineage>
        <taxon>Bacteria</taxon>
        <taxon>Bacillati</taxon>
        <taxon>Actinomycetota</taxon>
        <taxon>Actinomycetes</taxon>
        <taxon>Kitasatosporales</taxon>
        <taxon>Streptomycetaceae</taxon>
        <taxon>Kitasatospora</taxon>
    </lineage>
</organism>
<name>A0ABW0V2K3_9ACTN</name>
<dbReference type="Gene3D" id="2.80.10.50">
    <property type="match status" value="1"/>
</dbReference>
<evidence type="ECO:0000313" key="3">
    <source>
        <dbReference type="EMBL" id="MFC5639832.1"/>
    </source>
</evidence>